<feature type="transmembrane region" description="Helical" evidence="11">
    <location>
        <begin position="378"/>
        <end position="405"/>
    </location>
</feature>
<evidence type="ECO:0000256" key="5">
    <source>
        <dbReference type="ARBA" id="ARBA00022737"/>
    </source>
</evidence>
<evidence type="ECO:0000256" key="7">
    <source>
        <dbReference type="ARBA" id="ARBA00022989"/>
    </source>
</evidence>
<dbReference type="Gene3D" id="1.10.238.10">
    <property type="entry name" value="EF-hand"/>
    <property type="match status" value="1"/>
</dbReference>
<accession>A0ABN8PFA6</accession>
<evidence type="ECO:0000256" key="2">
    <source>
        <dbReference type="ARBA" id="ARBA00009283"/>
    </source>
</evidence>
<feature type="domain" description="Ion transport" evidence="13">
    <location>
        <begin position="512"/>
        <end position="738"/>
    </location>
</feature>
<dbReference type="Proteomes" id="UP001159405">
    <property type="component" value="Unassembled WGS sequence"/>
</dbReference>
<comment type="caution">
    <text evidence="11">Lacks conserved residue(s) required for the propagation of feature annotation.</text>
</comment>
<comment type="similarity">
    <text evidence="11">Belongs to the sodium channel (TC 1.A.1.10) family.</text>
</comment>
<evidence type="ECO:0000259" key="13">
    <source>
        <dbReference type="Pfam" id="PF00520"/>
    </source>
</evidence>
<dbReference type="InterPro" id="IPR043203">
    <property type="entry name" value="VGCC_Ca_Na"/>
</dbReference>
<feature type="transmembrane region" description="Helical" evidence="11">
    <location>
        <begin position="250"/>
        <end position="273"/>
    </location>
</feature>
<feature type="compositionally biased region" description="Basic and acidic residues" evidence="12">
    <location>
        <begin position="822"/>
        <end position="838"/>
    </location>
</feature>
<evidence type="ECO:0000313" key="15">
    <source>
        <dbReference type="Proteomes" id="UP001159405"/>
    </source>
</evidence>
<feature type="transmembrane region" description="Helical" evidence="11">
    <location>
        <begin position="963"/>
        <end position="983"/>
    </location>
</feature>
<dbReference type="Pfam" id="PF00520">
    <property type="entry name" value="Ion_trans"/>
    <property type="match status" value="4"/>
</dbReference>
<dbReference type="Gene3D" id="3.30.420.40">
    <property type="match status" value="1"/>
</dbReference>
<name>A0ABN8PFA6_9CNID</name>
<feature type="transmembrane region" description="Helical" evidence="11">
    <location>
        <begin position="1341"/>
        <end position="1369"/>
    </location>
</feature>
<keyword evidence="4 11" id="KW-0812">Transmembrane</keyword>
<organism evidence="14 15">
    <name type="scientific">Porites lobata</name>
    <dbReference type="NCBI Taxonomy" id="104759"/>
    <lineage>
        <taxon>Eukaryota</taxon>
        <taxon>Metazoa</taxon>
        <taxon>Cnidaria</taxon>
        <taxon>Anthozoa</taxon>
        <taxon>Hexacorallia</taxon>
        <taxon>Scleractinia</taxon>
        <taxon>Fungiina</taxon>
        <taxon>Poritidae</taxon>
        <taxon>Porites</taxon>
    </lineage>
</organism>
<evidence type="ECO:0000256" key="11">
    <source>
        <dbReference type="RuleBase" id="RU361132"/>
    </source>
</evidence>
<feature type="non-terminal residue" evidence="14">
    <location>
        <position position="1"/>
    </location>
</feature>
<dbReference type="EMBL" id="CALNXK010000065">
    <property type="protein sequence ID" value="CAH3140849.1"/>
    <property type="molecule type" value="Genomic_DNA"/>
</dbReference>
<evidence type="ECO:0000313" key="14">
    <source>
        <dbReference type="EMBL" id="CAH3140849.1"/>
    </source>
</evidence>
<feature type="region of interest" description="Disordered" evidence="12">
    <location>
        <begin position="1"/>
        <end position="45"/>
    </location>
</feature>
<keyword evidence="9" id="KW-1015">Disulfide bond</keyword>
<comment type="caution">
    <text evidence="14">The sequence shown here is derived from an EMBL/GenBank/DDBJ whole genome shotgun (WGS) entry which is preliminary data.</text>
</comment>
<keyword evidence="15" id="KW-1185">Reference proteome</keyword>
<feature type="transmembrane region" description="Helical" evidence="11">
    <location>
        <begin position="513"/>
        <end position="535"/>
    </location>
</feature>
<evidence type="ECO:0000256" key="6">
    <source>
        <dbReference type="ARBA" id="ARBA00022801"/>
    </source>
</evidence>
<dbReference type="Gene3D" id="3.30.420.150">
    <property type="entry name" value="Exopolyphosphatase. Domain 2"/>
    <property type="match status" value="1"/>
</dbReference>
<keyword evidence="11" id="KW-0851">Voltage-gated channel</keyword>
<dbReference type="Gene3D" id="1.20.120.350">
    <property type="entry name" value="Voltage-gated potassium channels. Chain C"/>
    <property type="match status" value="4"/>
</dbReference>
<comment type="subcellular location">
    <subcellularLocation>
        <location evidence="1 11">Cell membrane</location>
        <topology evidence="1 11">Multi-pass membrane protein</topology>
    </subcellularLocation>
</comment>
<keyword evidence="8 11" id="KW-0472">Membrane</keyword>
<dbReference type="InterPro" id="IPR000407">
    <property type="entry name" value="GDA1_CD39_NTPase"/>
</dbReference>
<proteinExistence type="inferred from homology"/>
<feature type="transmembrane region" description="Helical" evidence="11">
    <location>
        <begin position="199"/>
        <end position="219"/>
    </location>
</feature>
<feature type="region of interest" description="Disordered" evidence="12">
    <location>
        <begin position="822"/>
        <end position="851"/>
    </location>
</feature>
<dbReference type="InterPro" id="IPR027359">
    <property type="entry name" value="Volt_channel_dom_sf"/>
</dbReference>
<evidence type="ECO:0000256" key="9">
    <source>
        <dbReference type="ARBA" id="ARBA00023157"/>
    </source>
</evidence>
<keyword evidence="11" id="KW-0739">Sodium transport</keyword>
<keyword evidence="5" id="KW-0677">Repeat</keyword>
<feature type="transmembrane region" description="Helical" evidence="11">
    <location>
        <begin position="711"/>
        <end position="734"/>
    </location>
</feature>
<feature type="domain" description="Ion transport" evidence="13">
    <location>
        <begin position="1274"/>
        <end position="1471"/>
    </location>
</feature>
<evidence type="ECO:0000256" key="1">
    <source>
        <dbReference type="ARBA" id="ARBA00004651"/>
    </source>
</evidence>
<keyword evidence="11" id="KW-0894">Sodium channel</keyword>
<dbReference type="PANTHER" id="PTHR10037">
    <property type="entry name" value="VOLTAGE-GATED CATION CHANNEL CALCIUM AND SODIUM"/>
    <property type="match status" value="1"/>
</dbReference>
<dbReference type="PROSITE" id="PS01238">
    <property type="entry name" value="GDA1_CD39_NTPASE"/>
    <property type="match status" value="1"/>
</dbReference>
<dbReference type="Pfam" id="PF01150">
    <property type="entry name" value="GDA1_CD39"/>
    <property type="match status" value="1"/>
</dbReference>
<reference evidence="14 15" key="1">
    <citation type="submission" date="2022-05" db="EMBL/GenBank/DDBJ databases">
        <authorList>
            <consortium name="Genoscope - CEA"/>
            <person name="William W."/>
        </authorList>
    </citation>
    <scope>NUCLEOTIDE SEQUENCE [LARGE SCALE GENOMIC DNA]</scope>
</reference>
<feature type="compositionally biased region" description="Basic and acidic residues" evidence="12">
    <location>
        <begin position="1"/>
        <end position="25"/>
    </location>
</feature>
<evidence type="ECO:0000256" key="12">
    <source>
        <dbReference type="SAM" id="MobiDB-lite"/>
    </source>
</evidence>
<comment type="function">
    <text evidence="11">Mediates the voltage-dependent sodium ion permeability of excitable membranes. Assuming opened or closed conformations in response to the voltage difference across the membrane, the protein forms a sodium-selective channel through which Na(+) ions may pass in accordance with their electrochemical gradient.</text>
</comment>
<feature type="transmembrane region" description="Helical" evidence="11">
    <location>
        <begin position="136"/>
        <end position="154"/>
    </location>
</feature>
<evidence type="ECO:0000256" key="4">
    <source>
        <dbReference type="ARBA" id="ARBA00022692"/>
    </source>
</evidence>
<dbReference type="InterPro" id="IPR001696">
    <property type="entry name" value="Na_channel_asu"/>
</dbReference>
<gene>
    <name evidence="14" type="ORF">PLOB_00041410</name>
</gene>
<feature type="transmembrane region" description="Helical" evidence="11">
    <location>
        <begin position="1155"/>
        <end position="1181"/>
    </location>
</feature>
<keyword evidence="11" id="KW-0406">Ion transport</keyword>
<feature type="transmembrane region" description="Helical" evidence="11">
    <location>
        <begin position="547"/>
        <end position="565"/>
    </location>
</feature>
<keyword evidence="11" id="KW-0915">Sodium</keyword>
<feature type="transmembrane region" description="Helical" evidence="11">
    <location>
        <begin position="925"/>
        <end position="943"/>
    </location>
</feature>
<protein>
    <recommendedName>
        <fullName evidence="11">Sodium channel protein</fullName>
    </recommendedName>
</protein>
<dbReference type="CDD" id="cd13433">
    <property type="entry name" value="Na_channel_gate"/>
    <property type="match status" value="1"/>
</dbReference>
<keyword evidence="7 11" id="KW-1133">Transmembrane helix</keyword>
<feature type="compositionally biased region" description="Polar residues" evidence="12">
    <location>
        <begin position="841"/>
        <end position="851"/>
    </location>
</feature>
<feature type="transmembrane region" description="Helical" evidence="11">
    <location>
        <begin position="1439"/>
        <end position="1463"/>
    </location>
</feature>
<dbReference type="InterPro" id="IPR005821">
    <property type="entry name" value="Ion_trans_dom"/>
</dbReference>
<evidence type="ECO:0000256" key="3">
    <source>
        <dbReference type="ARBA" id="ARBA00022475"/>
    </source>
</evidence>
<keyword evidence="11" id="KW-0813">Transport</keyword>
<dbReference type="InterPro" id="IPR044564">
    <property type="entry name" value="Na_chnl_inactivation_gate"/>
</dbReference>
<dbReference type="SUPFAM" id="SSF81324">
    <property type="entry name" value="Voltage-gated potassium channels"/>
    <property type="match status" value="4"/>
</dbReference>
<dbReference type="CDD" id="cd24003">
    <property type="entry name" value="ASKHA_NBD_GDA1_CD39_NTPase"/>
    <property type="match status" value="1"/>
</dbReference>
<feature type="domain" description="Ion transport" evidence="13">
    <location>
        <begin position="134"/>
        <end position="406"/>
    </location>
</feature>
<feature type="transmembrane region" description="Helical" evidence="11">
    <location>
        <begin position="1037"/>
        <end position="1063"/>
    </location>
</feature>
<keyword evidence="6 10" id="KW-0378">Hydrolase</keyword>
<evidence type="ECO:0000256" key="10">
    <source>
        <dbReference type="RuleBase" id="RU003833"/>
    </source>
</evidence>
<evidence type="ECO:0000256" key="8">
    <source>
        <dbReference type="ARBA" id="ARBA00023136"/>
    </source>
</evidence>
<keyword evidence="3" id="KW-1003">Cell membrane</keyword>
<dbReference type="PRINTS" id="PR00170">
    <property type="entry name" value="NACHANNEL"/>
</dbReference>
<sequence>TGKNPKESQPKKADDKGKEQADPCRGETCSAPRVRFKTEDDDMDGVIEDPGMVADEDSENNNVAARVPSFYIGKPLVDFDAGIGRVPCNHTFLVIRRQGKSRADHVYRFNKAPSLGLLEPVSPIRQFAISVVTNRYFESFVILTILANCVFLVVESAPEEAEYFFSGIYTTEMILKILSRGFIFHTYAYLRDPWNWLDFIVVVLGYITVAPNIANLTGIRTIRVFRALRTFSALKGLRAMVNTLLRSLKLLSDVLVLFFFFLGVMALIGLQLFSGELRNKCVLSIPFDNNSLSLQERILNESFWFTYDGEPLICGNSSTAGSCPSNYSCMAHAGPNPDHGYTSFDNIGWSLLMALQILTMDYWENLYEKIIRSTGAVYVAYFIIGIFFCSFYLMNLVLAVVYLSYEQELCSDEREREKRTLLRQTGPSYPADKETLRRLVRLDGSSPPAAKEELIDKAHGAKGKENEAHQCLLPVCALRERTGVNDVQCNVLMRMRNFLQKVRQWMYDITSHSTFDVIIVILILLNTIVLALYHHGIGPEFRHVLDSINLVFTVLFATEIVFRLVAVGPKAFIRSRWNVFDTTVVSGSLLGYFYKSAEGLSIFRTLRLVRVLCLAKSWKTMERLMRAIARSVEPVGNITLILGVVIYIFAVLGIKVFGKSYTPDKFGEDGVPRWNFNDFWHACMMVFRVLCGEWIEPLWDCMRATSAAKATMFFLTVLVVGNFIVLNLFVALLVNAFDFRETDANADADTLSMERQSRCDIKQAFRTRKSRLFVAKYREPFRLYELQVLESSRCSDENTGGSLAICDPEHHDEESNDIACKSRDFDEKDSNTSRDIVRMPENNSDYSPSGTLTKGCKIEPEDRDIPENGPSLSKPLPTRYMMEIDDCLPERCVNVDCPLWKPLSKRHFCWLKFRCRVRVFVEKKYFEWFILATVFMSSFTLIFEDVHLHEKPKLAKTLEILNFVFAAIFTLEFILKVIGFGLIKYFSSAWNCLDTFIVSISIACVFENKNLAVFRSLRTLRALRPLRAISRLEGMRVVVNSLFAAIPGIGNVLLVSLLFWLIFSILGVHLFSGKFYKCVDQDNEILPFSVVANKEECLSHPDGYRWVNSKVSFDNVFTGFLALMQVATFEGWMEVMKDAVDSTEVDMQPKHENRLVSYCFFVAFIVVGSFFVLNLFVGVIIDNFNTLKKKYEELNSMGMLLTDKQRKWVNFLKEAAKKKPPNRQIRPQGRWFGLLYDVVSGDKFEVVILTVIMCNMVMMTIQHYGQSSQVSDIIALRTHYFKKTWNIFDFVIVISSLVDVMLDQFDANQGVVSPSLLRVLRIFRIARLLRLVEFAKGIRQLLWALMISLPALFNIGTLLFMVMFIYAIIGMSAFGHVKRAGELNDTVNFETFFSSLLLLFRLATGSGWNDIMEALLLEPPDCDPSYLNLPHGNCGSFGAVVYLASYIIVVFLVIVNMYVAIILENVNRAHEIEDFCITKENFDSYYVSWGAFVLDGKQYLPVAQLSEFVASLDKPFIIPKPNSEILRDMDIPVRSGDLIYCFDLLKALVRRVLEEHGESVEVFKEITVRMEASFNKSFITQKRISSINGSTKTKMLEEVLYNRMRDFILVGLVIALLYVTVTAQHQTGHTEYVILFDAGSSGTRMSIYQFLDSGPSLKPSDVKELDPSLSKIKPGISELADDPSRVEAYMMPLLESAKKTIPQDKQSSTPIYLLATAGMRLVPTDQANAILDEVRKLFHDKAKCPFLFQEDVDVRIISGTAEGIYSWITVNFLTGIFGTNQASYGSLDLGGASHQNAWNLKRRKNPETFSISVAGKNYNVFARSYLGYGQDEAKERYLESIVKKSDCPENAECAVKSPCHNKGFKESLEFNGQARVFEGTAQVEICEDIIRNLFFCRSLDLKKCPFSNQPRLRGKFYGFSALYYVLTDINAVCSDCQNNFVNPKKIKRHLKSFCGKNYDEINESPYSKSQCFGANYIYELLTEGYRLKPGKKIRIANSLNGFDLDWKMGAVLHNAKILDIKGISKK</sequence>
<comment type="similarity">
    <text evidence="2 10">Belongs to the GDA1/CD39 NTPase family.</text>
</comment>
<dbReference type="Gene3D" id="1.10.287.70">
    <property type="match status" value="4"/>
</dbReference>
<feature type="transmembrane region" description="Helical" evidence="11">
    <location>
        <begin position="638"/>
        <end position="658"/>
    </location>
</feature>
<keyword evidence="11" id="KW-0407">Ion channel</keyword>
<feature type="transmembrane region" description="Helical" evidence="11">
    <location>
        <begin position="1604"/>
        <end position="1621"/>
    </location>
</feature>
<feature type="domain" description="Ion transport" evidence="13">
    <location>
        <begin position="924"/>
        <end position="1190"/>
    </location>
</feature>
<dbReference type="PANTHER" id="PTHR10037:SF62">
    <property type="entry name" value="SODIUM CHANNEL PROTEIN 60E"/>
    <property type="match status" value="1"/>
</dbReference>